<keyword evidence="3" id="KW-0813">Transport</keyword>
<evidence type="ECO:0000256" key="6">
    <source>
        <dbReference type="ARBA" id="ARBA00022989"/>
    </source>
</evidence>
<feature type="transmembrane region" description="Helical" evidence="8">
    <location>
        <begin position="58"/>
        <end position="79"/>
    </location>
</feature>
<comment type="subcellular location">
    <subcellularLocation>
        <location evidence="1">Cell membrane</location>
        <topology evidence="1">Multi-pass membrane protein</topology>
    </subcellularLocation>
</comment>
<feature type="transmembrane region" description="Helical" evidence="8">
    <location>
        <begin position="350"/>
        <end position="381"/>
    </location>
</feature>
<evidence type="ECO:0000313" key="10">
    <source>
        <dbReference type="Proteomes" id="UP001299235"/>
    </source>
</evidence>
<evidence type="ECO:0000256" key="1">
    <source>
        <dbReference type="ARBA" id="ARBA00004651"/>
    </source>
</evidence>
<evidence type="ECO:0000256" key="7">
    <source>
        <dbReference type="ARBA" id="ARBA00023136"/>
    </source>
</evidence>
<evidence type="ECO:0000256" key="8">
    <source>
        <dbReference type="SAM" id="Phobius"/>
    </source>
</evidence>
<accession>A0ABS8ERY3</accession>
<feature type="transmembrane region" description="Helical" evidence="8">
    <location>
        <begin position="100"/>
        <end position="122"/>
    </location>
</feature>
<evidence type="ECO:0000256" key="3">
    <source>
        <dbReference type="ARBA" id="ARBA00022448"/>
    </source>
</evidence>
<dbReference type="Pfam" id="PF01594">
    <property type="entry name" value="AI-2E_transport"/>
    <property type="match status" value="1"/>
</dbReference>
<keyword evidence="7 8" id="KW-0472">Membrane</keyword>
<comment type="caution">
    <text evidence="9">The sequence shown here is derived from an EMBL/GenBank/DDBJ whole genome shotgun (WGS) entry which is preliminary data.</text>
</comment>
<dbReference type="PANTHER" id="PTHR21716">
    <property type="entry name" value="TRANSMEMBRANE PROTEIN"/>
    <property type="match status" value="1"/>
</dbReference>
<name>A0ABS8ERY3_9FIRM</name>
<gene>
    <name evidence="9" type="ORF">LKD42_01515</name>
</gene>
<comment type="similarity">
    <text evidence="2">Belongs to the autoinducer-2 exporter (AI-2E) (TC 2.A.86) family.</text>
</comment>
<proteinExistence type="inferred from homology"/>
<dbReference type="RefSeq" id="WP_173867078.1">
    <property type="nucleotide sequence ID" value="NZ_JAJEQE010000003.1"/>
</dbReference>
<dbReference type="InterPro" id="IPR002549">
    <property type="entry name" value="AI-2E-like"/>
</dbReference>
<feature type="transmembrane region" description="Helical" evidence="8">
    <location>
        <begin position="24"/>
        <end position="46"/>
    </location>
</feature>
<feature type="transmembrane region" description="Helical" evidence="8">
    <location>
        <begin position="307"/>
        <end position="330"/>
    </location>
</feature>
<keyword evidence="10" id="KW-1185">Reference proteome</keyword>
<keyword evidence="6 8" id="KW-1133">Transmembrane helix</keyword>
<evidence type="ECO:0000256" key="5">
    <source>
        <dbReference type="ARBA" id="ARBA00022692"/>
    </source>
</evidence>
<protein>
    <submittedName>
        <fullName evidence="9">AI-2E family transporter</fullName>
    </submittedName>
</protein>
<feature type="transmembrane region" description="Helical" evidence="8">
    <location>
        <begin position="258"/>
        <end position="275"/>
    </location>
</feature>
<evidence type="ECO:0000256" key="2">
    <source>
        <dbReference type="ARBA" id="ARBA00009773"/>
    </source>
</evidence>
<dbReference type="Proteomes" id="UP001299235">
    <property type="component" value="Unassembled WGS sequence"/>
</dbReference>
<evidence type="ECO:0000256" key="4">
    <source>
        <dbReference type="ARBA" id="ARBA00022475"/>
    </source>
</evidence>
<evidence type="ECO:0000313" key="9">
    <source>
        <dbReference type="EMBL" id="MCC2147941.1"/>
    </source>
</evidence>
<keyword evidence="5 8" id="KW-0812">Transmembrane</keyword>
<keyword evidence="4" id="KW-1003">Cell membrane</keyword>
<dbReference type="PANTHER" id="PTHR21716:SF53">
    <property type="entry name" value="PERMEASE PERM-RELATED"/>
    <property type="match status" value="1"/>
</dbReference>
<organism evidence="9 10">
    <name type="scientific">Hominisplanchenecus faecis</name>
    <dbReference type="NCBI Taxonomy" id="2885351"/>
    <lineage>
        <taxon>Bacteria</taxon>
        <taxon>Bacillati</taxon>
        <taxon>Bacillota</taxon>
        <taxon>Clostridia</taxon>
        <taxon>Lachnospirales</taxon>
        <taxon>Lachnospiraceae</taxon>
        <taxon>Hominisplanchenecus</taxon>
    </lineage>
</organism>
<feature type="transmembrane region" description="Helical" evidence="8">
    <location>
        <begin position="195"/>
        <end position="214"/>
    </location>
</feature>
<sequence length="410" mass="45878">MNLEKQNKSDDDIKKNKFTANNRYFTICIYTMFVIFFGAIIINLITSWNTTLKNIEKGLAVLMPFIIGALIAYILNPAVARFYKLFRDKCKIKSDALCKILAIITAYVLVIGIIVIVLFGVIPQIITSLTDLVNFIPTAAQQLYHFFDTLEERFPSLDTEVLRNTINNAIPNFINYAKDFAANMIPALYSISMSILKWVLNLFIAIMVSIYMLADKRPLVNSCKAVVYAFVPVKYIQLILEVSAEANRLFSSFIVGKAIDSTIIGVLCFVLMLILRLPYAVLISVIVGITNMIPYFGPFIGAIPSTIILLFISPLKAVIFVVMVFVLQQFDGLILGPKILGDSTGLKPLWIIFAITVGGSIAGVLGMFLGVPAVAFIRYLIQRLINHQLQKRDESLPEHLQPFEFDGTKH</sequence>
<reference evidence="9 10" key="1">
    <citation type="submission" date="2021-10" db="EMBL/GenBank/DDBJ databases">
        <title>Anaerobic single-cell dispensing facilitates the cultivation of human gut bacteria.</title>
        <authorList>
            <person name="Afrizal A."/>
        </authorList>
    </citation>
    <scope>NUCLEOTIDE SEQUENCE [LARGE SCALE GENOMIC DNA]</scope>
    <source>
        <strain evidence="9 10">CLA-AA-H246</strain>
    </source>
</reference>
<dbReference type="EMBL" id="JAJEQE010000003">
    <property type="protein sequence ID" value="MCC2147941.1"/>
    <property type="molecule type" value="Genomic_DNA"/>
</dbReference>
<feature type="transmembrane region" description="Helical" evidence="8">
    <location>
        <begin position="281"/>
        <end position="300"/>
    </location>
</feature>